<dbReference type="RefSeq" id="WP_184673482.1">
    <property type="nucleotide sequence ID" value="NZ_BAABAI010000041.1"/>
</dbReference>
<gene>
    <name evidence="1" type="ORF">F4559_005533</name>
</gene>
<accession>A0A7W7T7U2</accession>
<organism evidence="1 2">
    <name type="scientific">Saccharothrix violaceirubra</name>
    <dbReference type="NCBI Taxonomy" id="413306"/>
    <lineage>
        <taxon>Bacteria</taxon>
        <taxon>Bacillati</taxon>
        <taxon>Actinomycetota</taxon>
        <taxon>Actinomycetes</taxon>
        <taxon>Pseudonocardiales</taxon>
        <taxon>Pseudonocardiaceae</taxon>
        <taxon>Saccharothrix</taxon>
    </lineage>
</organism>
<reference evidence="1 2" key="1">
    <citation type="submission" date="2020-08" db="EMBL/GenBank/DDBJ databases">
        <title>Sequencing the genomes of 1000 actinobacteria strains.</title>
        <authorList>
            <person name="Klenk H.-P."/>
        </authorList>
    </citation>
    <scope>NUCLEOTIDE SEQUENCE [LARGE SCALE GENOMIC DNA]</scope>
    <source>
        <strain evidence="1 2">DSM 45084</strain>
    </source>
</reference>
<protein>
    <submittedName>
        <fullName evidence="1">Uncharacterized protein (UPF0147 family)</fullName>
    </submittedName>
</protein>
<evidence type="ECO:0000313" key="2">
    <source>
        <dbReference type="Proteomes" id="UP000542674"/>
    </source>
</evidence>
<name>A0A7W7T7U2_9PSEU</name>
<comment type="caution">
    <text evidence="1">The sequence shown here is derived from an EMBL/GenBank/DDBJ whole genome shotgun (WGS) entry which is preliminary data.</text>
</comment>
<dbReference type="EMBL" id="JACHJS010000001">
    <property type="protein sequence ID" value="MBB4968174.1"/>
    <property type="molecule type" value="Genomic_DNA"/>
</dbReference>
<proteinExistence type="predicted"/>
<dbReference type="AlphaFoldDB" id="A0A7W7T7U2"/>
<keyword evidence="2" id="KW-1185">Reference proteome</keyword>
<evidence type="ECO:0000313" key="1">
    <source>
        <dbReference type="EMBL" id="MBB4968174.1"/>
    </source>
</evidence>
<sequence>MNAYTDLVRELKSLRKGRGVLAGRIGERVGPTLRATCGVTDDDEPRVIRRKVSDRLVELAGMLPADLRAATLAAFAIDQEARFPLYQDRVHWTAVRMDRDPRTIRRRVDEAINHLAELATEPPERPVVGSDGWRTTELHAVLVLDRSRPEVIERHRIVAERDGLRELALVSPFPAVRSAPDMHVLYGGTLVDRAGPVLAMPAPLAAGECHDFSIRFRPKALGVGQPGLVYVPRQPCDLLELRGRFGPHAPSHVWTVRGTDRDRSGDRHPVDGAGEFRMRFRLLKPGLAYGVRWQVPGERCA</sequence>
<dbReference type="Proteomes" id="UP000542674">
    <property type="component" value="Unassembled WGS sequence"/>
</dbReference>